<accession>A0A4Q2S1Z6</accession>
<evidence type="ECO:0000256" key="6">
    <source>
        <dbReference type="ARBA" id="ARBA00022729"/>
    </source>
</evidence>
<dbReference type="EC" id="2.7.10.1" evidence="2"/>
<dbReference type="OrthoDB" id="5116909at2"/>
<keyword evidence="4" id="KW-0808">Transferase</keyword>
<keyword evidence="11" id="KW-0472">Membrane</keyword>
<comment type="caution">
    <text evidence="19">The sequence shown here is derived from an EMBL/GenBank/DDBJ whole genome shotgun (WGS) entry which is preliminary data.</text>
</comment>
<evidence type="ECO:0000313" key="20">
    <source>
        <dbReference type="Proteomes" id="UP000294071"/>
    </source>
</evidence>
<keyword evidence="12" id="KW-0829">Tyrosine-protein kinase</keyword>
<keyword evidence="10" id="KW-1133">Transmembrane helix</keyword>
<dbReference type="InterPro" id="IPR013783">
    <property type="entry name" value="Ig-like_fold"/>
</dbReference>
<dbReference type="InterPro" id="IPR032109">
    <property type="entry name" value="Big_3_5"/>
</dbReference>
<dbReference type="GO" id="GO:0005886">
    <property type="term" value="C:plasma membrane"/>
    <property type="evidence" value="ECO:0007669"/>
    <property type="project" value="UniProtKB-SubCell"/>
</dbReference>
<keyword evidence="8" id="KW-0418">Kinase</keyword>
<feature type="compositionally biased region" description="Gly residues" evidence="16">
    <location>
        <begin position="151"/>
        <end position="164"/>
    </location>
</feature>
<keyword evidence="20" id="KW-1185">Reference proteome</keyword>
<dbReference type="InterPro" id="IPR055163">
    <property type="entry name" value="ALK/LTK-like_GRD"/>
</dbReference>
<feature type="domain" description="Bacterial Ig-like" evidence="18">
    <location>
        <begin position="672"/>
        <end position="751"/>
    </location>
</feature>
<dbReference type="Gene3D" id="2.60.40.10">
    <property type="entry name" value="Immunoglobulins"/>
    <property type="match status" value="3"/>
</dbReference>
<keyword evidence="14" id="KW-0675">Receptor</keyword>
<feature type="region of interest" description="Disordered" evidence="16">
    <location>
        <begin position="151"/>
        <end position="252"/>
    </location>
</feature>
<dbReference type="Proteomes" id="UP000294071">
    <property type="component" value="Unassembled WGS sequence"/>
</dbReference>
<dbReference type="Pfam" id="PF12810">
    <property type="entry name" value="ALK_LTK_GRD"/>
    <property type="match status" value="1"/>
</dbReference>
<dbReference type="EMBL" id="SDWT01000001">
    <property type="protein sequence ID" value="RYB94415.1"/>
    <property type="molecule type" value="Genomic_DNA"/>
</dbReference>
<evidence type="ECO:0000256" key="13">
    <source>
        <dbReference type="ARBA" id="ARBA00023157"/>
    </source>
</evidence>
<keyword evidence="7" id="KW-0547">Nucleotide-binding</keyword>
<name>A0A4Q2S1Z6_9ACTN</name>
<evidence type="ECO:0000256" key="5">
    <source>
        <dbReference type="ARBA" id="ARBA00022692"/>
    </source>
</evidence>
<dbReference type="Pfam" id="PF16640">
    <property type="entry name" value="Big_3_5"/>
    <property type="match status" value="2"/>
</dbReference>
<dbReference type="GO" id="GO:0005524">
    <property type="term" value="F:ATP binding"/>
    <property type="evidence" value="ECO:0007669"/>
    <property type="project" value="UniProtKB-KW"/>
</dbReference>
<evidence type="ECO:0000256" key="3">
    <source>
        <dbReference type="ARBA" id="ARBA00022475"/>
    </source>
</evidence>
<protein>
    <recommendedName>
        <fullName evidence="2">receptor protein-tyrosine kinase</fullName>
        <ecNumber evidence="2">2.7.10.1</ecNumber>
    </recommendedName>
</protein>
<comment type="subcellular location">
    <subcellularLocation>
        <location evidence="1">Cell membrane</location>
        <topology evidence="1">Single-pass type I membrane protein</topology>
    </subcellularLocation>
</comment>
<evidence type="ECO:0000256" key="2">
    <source>
        <dbReference type="ARBA" id="ARBA00011902"/>
    </source>
</evidence>
<feature type="compositionally biased region" description="Low complexity" evidence="16">
    <location>
        <begin position="166"/>
        <end position="182"/>
    </location>
</feature>
<evidence type="ECO:0000256" key="10">
    <source>
        <dbReference type="ARBA" id="ARBA00022989"/>
    </source>
</evidence>
<feature type="compositionally biased region" description="Gly residues" evidence="16">
    <location>
        <begin position="242"/>
        <end position="252"/>
    </location>
</feature>
<feature type="domain" description="ALK/LTK-like glycine-rich" evidence="17">
    <location>
        <begin position="101"/>
        <end position="285"/>
    </location>
</feature>
<dbReference type="GO" id="GO:0005975">
    <property type="term" value="P:carbohydrate metabolic process"/>
    <property type="evidence" value="ECO:0007669"/>
    <property type="project" value="UniProtKB-ARBA"/>
</dbReference>
<evidence type="ECO:0000259" key="18">
    <source>
        <dbReference type="Pfam" id="PF16640"/>
    </source>
</evidence>
<evidence type="ECO:0000256" key="11">
    <source>
        <dbReference type="ARBA" id="ARBA00023136"/>
    </source>
</evidence>
<evidence type="ECO:0000313" key="19">
    <source>
        <dbReference type="EMBL" id="RYB94415.1"/>
    </source>
</evidence>
<reference evidence="19 20" key="1">
    <citation type="submission" date="2019-01" db="EMBL/GenBank/DDBJ databases">
        <title>Novel species of Nocardioides.</title>
        <authorList>
            <person name="Liu Q."/>
            <person name="Xin Y.-H."/>
        </authorList>
    </citation>
    <scope>NUCLEOTIDE SEQUENCE [LARGE SCALE GENOMIC DNA]</scope>
    <source>
        <strain evidence="19 20">CGMCC 4.6882</strain>
    </source>
</reference>
<keyword evidence="15" id="KW-0325">Glycoprotein</keyword>
<organism evidence="19 20">
    <name type="scientific">Nocardioides oleivorans</name>
    <dbReference type="NCBI Taxonomy" id="273676"/>
    <lineage>
        <taxon>Bacteria</taxon>
        <taxon>Bacillati</taxon>
        <taxon>Actinomycetota</taxon>
        <taxon>Actinomycetes</taxon>
        <taxon>Propionibacteriales</taxon>
        <taxon>Nocardioidaceae</taxon>
        <taxon>Nocardioides</taxon>
    </lineage>
</organism>
<keyword evidence="13" id="KW-1015">Disulfide bond</keyword>
<evidence type="ECO:0000256" key="15">
    <source>
        <dbReference type="ARBA" id="ARBA00023180"/>
    </source>
</evidence>
<dbReference type="GO" id="GO:0004714">
    <property type="term" value="F:transmembrane receptor protein tyrosine kinase activity"/>
    <property type="evidence" value="ECO:0007669"/>
    <property type="project" value="UniProtKB-EC"/>
</dbReference>
<dbReference type="AlphaFoldDB" id="A0A4Q2S1Z6"/>
<gene>
    <name evidence="19" type="ORF">EUA93_08705</name>
</gene>
<evidence type="ECO:0000256" key="14">
    <source>
        <dbReference type="ARBA" id="ARBA00023170"/>
    </source>
</evidence>
<keyword evidence="3" id="KW-1003">Cell membrane</keyword>
<feature type="region of interest" description="Disordered" evidence="16">
    <location>
        <begin position="719"/>
        <end position="766"/>
    </location>
</feature>
<keyword evidence="6" id="KW-0732">Signal</keyword>
<evidence type="ECO:0000259" key="17">
    <source>
        <dbReference type="Pfam" id="PF12810"/>
    </source>
</evidence>
<sequence length="987" mass="94742">MHSSTIRLRCPAREGSDSAMTSRISVGARARRGLRTLTVLALPATTLALVGLGAPAAQAANPDADCVLSGNTFACTLTYAYTGSAQTLRVPNAVDKVSVVAVGGQGATYDSSSTPGRGAVVSADVPVTPGATYYVMVGGNAGRPGGGWNGGGNAASSAGGGGGATDLRSVPSSDPSSLSSRVIVAGGGGGGDLRQSNGGDAGLDGANGRQGDGAVGSPGAGGTQTAGGAGGASPVGNPGTNGQLGLGGNGGAQWGGGGGGGLYGGGGAGGGSTTGSGGGGGSSLVPAGGTVVVNSTGQAPQLRVTYTSYLAGSDLSLGAPSVAAGVANPVTMTVTDGSATKTVTPQTLTIAPTGGATGATCTATACSATQIGTYTVTGTYGTQTQKATFKVVAGDAASIDLTPATGTAAAGEQVDYTVTGTDTYGNVLGDLTADSLVTWTGPGGTNVACPSGVCTIDVVGAYTINASTPGAGGAAVTDSATLTVTAADVATLKLSPANAVVAAGQSRSYTVTGKDAFGNDLGDLTSSAAFSFAPYDGGASTACVAATCTPATAGVYQVTATVGGVSATATLVVEAVATEVTVTPVSGIVFGADVPVSATVSSGAGTPTGTVQFSLDGTAIGAPVTVGSNGVAALPDVTGLHAGLHTIGAAYTSADGSFARGDDESSFVVAKAPTTTAVTTTPGKLTATVTGAGEPTGDVTFFVDGVDVGSAALVDGTATLEGTSNDGGSVVGASYAGDADHEASSTSTSRTAPVVTPKADGPGRNDWYNGPVTVSFTCGSDVTTCPAPVVLDKEGAGQYVTRTVIGTDGGVTTVTAGPYNLDLTAPAASVSRVGNGKTYKGRARIGECVGGDALSGLASCTVATTGGPFGAMTTTVTTADVAGNTTTSTASYQVLGTWLARSKQVGSAWTLGKGSRRVLHVMSTKAPRLSGSDAVTASTFRMVGRTGGITEWVASLTASSSLKAGRTVSLKLTSSQGAQTVRLSIIR</sequence>
<feature type="compositionally biased region" description="Gly residues" evidence="16">
    <location>
        <begin position="208"/>
        <end position="233"/>
    </location>
</feature>
<keyword evidence="5" id="KW-0812">Transmembrane</keyword>
<evidence type="ECO:0000256" key="4">
    <source>
        <dbReference type="ARBA" id="ARBA00022679"/>
    </source>
</evidence>
<evidence type="ECO:0000256" key="8">
    <source>
        <dbReference type="ARBA" id="ARBA00022777"/>
    </source>
</evidence>
<evidence type="ECO:0000256" key="1">
    <source>
        <dbReference type="ARBA" id="ARBA00004251"/>
    </source>
</evidence>
<evidence type="ECO:0000256" key="12">
    <source>
        <dbReference type="ARBA" id="ARBA00023137"/>
    </source>
</evidence>
<evidence type="ECO:0000256" key="9">
    <source>
        <dbReference type="ARBA" id="ARBA00022840"/>
    </source>
</evidence>
<evidence type="ECO:0000256" key="16">
    <source>
        <dbReference type="SAM" id="MobiDB-lite"/>
    </source>
</evidence>
<feature type="domain" description="Bacterial Ig-like" evidence="18">
    <location>
        <begin position="588"/>
        <end position="661"/>
    </location>
</feature>
<proteinExistence type="predicted"/>
<keyword evidence="9" id="KW-0067">ATP-binding</keyword>
<evidence type="ECO:0000256" key="7">
    <source>
        <dbReference type="ARBA" id="ARBA00022741"/>
    </source>
</evidence>